<evidence type="ECO:0000313" key="6">
    <source>
        <dbReference type="EMBL" id="KAL2264912.1"/>
    </source>
</evidence>
<keyword evidence="3" id="KW-0456">Lyase</keyword>
<accession>A0ABR4D3P7</accession>
<dbReference type="InterPro" id="IPR007247">
    <property type="entry name" value="Ureidogly_lyase"/>
</dbReference>
<dbReference type="Gene3D" id="2.60.120.480">
    <property type="entry name" value="Ureidoglycolate hydrolase"/>
    <property type="match status" value="1"/>
</dbReference>
<keyword evidence="7" id="KW-1185">Reference proteome</keyword>
<keyword evidence="2" id="KW-0659">Purine metabolism</keyword>
<name>A0ABR4D3P7_9PEZI</name>
<protein>
    <recommendedName>
        <fullName evidence="8">Ureidoglycolate hydrolase</fullName>
    </recommendedName>
</protein>
<dbReference type="PANTHER" id="PTHR21221:SF1">
    <property type="entry name" value="UREIDOGLYCOLATE LYASE"/>
    <property type="match status" value="1"/>
</dbReference>
<feature type="compositionally biased region" description="Pro residues" evidence="5">
    <location>
        <begin position="113"/>
        <end position="127"/>
    </location>
</feature>
<dbReference type="InterPro" id="IPR011051">
    <property type="entry name" value="RmlC_Cupin_sf"/>
</dbReference>
<proteinExistence type="predicted"/>
<evidence type="ECO:0000256" key="2">
    <source>
        <dbReference type="ARBA" id="ARBA00022631"/>
    </source>
</evidence>
<dbReference type="CDD" id="cd20298">
    <property type="entry name" value="cupin_UAH"/>
    <property type="match status" value="1"/>
</dbReference>
<evidence type="ECO:0000256" key="1">
    <source>
        <dbReference type="ARBA" id="ARBA00011738"/>
    </source>
</evidence>
<dbReference type="EMBL" id="JAZGUE010000007">
    <property type="protein sequence ID" value="KAL2264912.1"/>
    <property type="molecule type" value="Genomic_DNA"/>
</dbReference>
<comment type="subunit">
    <text evidence="1">Homodimer.</text>
</comment>
<dbReference type="PANTHER" id="PTHR21221">
    <property type="entry name" value="UREIDOGLYCOLATE HYDROLASE"/>
    <property type="match status" value="1"/>
</dbReference>
<dbReference type="GeneID" id="98128887"/>
<dbReference type="Pfam" id="PF04115">
    <property type="entry name" value="Ureidogly_lyase"/>
    <property type="match status" value="1"/>
</dbReference>
<dbReference type="RefSeq" id="XP_070863639.1">
    <property type="nucleotide sequence ID" value="XM_071014243.1"/>
</dbReference>
<gene>
    <name evidence="6" type="ORF">VTJ83DRAFT_7422</name>
</gene>
<dbReference type="InterPro" id="IPR047233">
    <property type="entry name" value="UAH_cupin"/>
</dbReference>
<feature type="compositionally biased region" description="Low complexity" evidence="5">
    <location>
        <begin position="128"/>
        <end position="137"/>
    </location>
</feature>
<comment type="catalytic activity">
    <reaction evidence="4">
        <text>(S)-ureidoglycolate = urea + glyoxylate</text>
        <dbReference type="Rhea" id="RHEA:11304"/>
        <dbReference type="ChEBI" id="CHEBI:16199"/>
        <dbReference type="ChEBI" id="CHEBI:36655"/>
        <dbReference type="ChEBI" id="CHEBI:57296"/>
        <dbReference type="EC" id="4.3.2.3"/>
    </reaction>
</comment>
<dbReference type="Proteomes" id="UP001600064">
    <property type="component" value="Unassembled WGS sequence"/>
</dbReference>
<sequence>MPSRHTVVLQGPPAVVEATPLTRDAFAPFGDVVENPHPRLHPFSFDQAPSPLLFSAVSANQGSAIKYQHVSHQINLYEQAPSGRPGSAIMSMFVCAARARLPDSHEEEQSAPGPAPTATPALAPAPAPTTAAALPRTGPSPPDSPPGSSPPGKLPIAFPVTVLERHPFTTQTFIPLSKGPAAPHYLVIVAPTLPATTANASAFAVPSHLPRLADYPRPLPGAGLPDISRLRAFVAGPGQAVTYGAGTWHAPMVALGERGTAVDFVVMQFANGVGDEDCQEVFFELERQVDAAAGRGEENVAPPPVLVRLRPLPVAVTGEGLRETTAKL</sequence>
<evidence type="ECO:0008006" key="8">
    <source>
        <dbReference type="Google" id="ProtNLM"/>
    </source>
</evidence>
<evidence type="ECO:0000256" key="5">
    <source>
        <dbReference type="SAM" id="MobiDB-lite"/>
    </source>
</evidence>
<dbReference type="SUPFAM" id="SSF51182">
    <property type="entry name" value="RmlC-like cupins"/>
    <property type="match status" value="1"/>
</dbReference>
<comment type="caution">
    <text evidence="6">The sequence shown here is derived from an EMBL/GenBank/DDBJ whole genome shotgun (WGS) entry which is preliminary data.</text>
</comment>
<evidence type="ECO:0000256" key="4">
    <source>
        <dbReference type="ARBA" id="ARBA00047684"/>
    </source>
</evidence>
<feature type="compositionally biased region" description="Pro residues" evidence="5">
    <location>
        <begin position="138"/>
        <end position="153"/>
    </location>
</feature>
<dbReference type="InterPro" id="IPR024060">
    <property type="entry name" value="Ureidoglycolate_lyase_dom_sf"/>
</dbReference>
<feature type="region of interest" description="Disordered" evidence="5">
    <location>
        <begin position="100"/>
        <end position="156"/>
    </location>
</feature>
<organism evidence="6 7">
    <name type="scientific">Remersonia thermophila</name>
    <dbReference type="NCBI Taxonomy" id="72144"/>
    <lineage>
        <taxon>Eukaryota</taxon>
        <taxon>Fungi</taxon>
        <taxon>Dikarya</taxon>
        <taxon>Ascomycota</taxon>
        <taxon>Pezizomycotina</taxon>
        <taxon>Sordariomycetes</taxon>
        <taxon>Sordariomycetidae</taxon>
        <taxon>Sordariales</taxon>
        <taxon>Sordariales incertae sedis</taxon>
        <taxon>Remersonia</taxon>
    </lineage>
</organism>
<reference evidence="6 7" key="1">
    <citation type="journal article" date="2024" name="Commun. Biol.">
        <title>Comparative genomic analysis of thermophilic fungi reveals convergent evolutionary adaptations and gene losses.</title>
        <authorList>
            <person name="Steindorff A.S."/>
            <person name="Aguilar-Pontes M.V."/>
            <person name="Robinson A.J."/>
            <person name="Andreopoulos B."/>
            <person name="LaButti K."/>
            <person name="Kuo A."/>
            <person name="Mondo S."/>
            <person name="Riley R."/>
            <person name="Otillar R."/>
            <person name="Haridas S."/>
            <person name="Lipzen A."/>
            <person name="Grimwood J."/>
            <person name="Schmutz J."/>
            <person name="Clum A."/>
            <person name="Reid I.D."/>
            <person name="Moisan M.C."/>
            <person name="Butler G."/>
            <person name="Nguyen T.T.M."/>
            <person name="Dewar K."/>
            <person name="Conant G."/>
            <person name="Drula E."/>
            <person name="Henrissat B."/>
            <person name="Hansel C."/>
            <person name="Singer S."/>
            <person name="Hutchinson M.I."/>
            <person name="de Vries R.P."/>
            <person name="Natvig D.O."/>
            <person name="Powell A.J."/>
            <person name="Tsang A."/>
            <person name="Grigoriev I.V."/>
        </authorList>
    </citation>
    <scope>NUCLEOTIDE SEQUENCE [LARGE SCALE GENOMIC DNA]</scope>
    <source>
        <strain evidence="6 7">ATCC 22073</strain>
    </source>
</reference>
<evidence type="ECO:0000313" key="7">
    <source>
        <dbReference type="Proteomes" id="UP001600064"/>
    </source>
</evidence>
<evidence type="ECO:0000256" key="3">
    <source>
        <dbReference type="ARBA" id="ARBA00023239"/>
    </source>
</evidence>